<feature type="domain" description="Heparan-alpha-glucosaminide N-acetyltransferase catalytic" evidence="2">
    <location>
        <begin position="7"/>
        <end position="143"/>
    </location>
</feature>
<accession>A0A437J9X8</accession>
<sequence length="362" mass="39076">MTNRTERDGSLDAFRGLTVLLMMLVNLQGSDETAFWFLKHAAWHGLTLADLVFPWFLLVVGIAIPLTADTRPHPPFRHALVRAAKLFALGIMIGWLLRPTLDPGDVRWAGVLQRIAIVYITCVWIVRRSAGYRLAACCAAALLVLHSALLLGVAAPGTAAPSLLPGQGISGWLDQHVLPGRSHHAGWDPEGVLSTLSAIATGLMGVAVQRWRQGLPSSSPNTLAGIIVGVALVIAGLLLSPHIPLNKSLWTSSYALVAAGLGIILWMVVREIWRRFGRNFVTDMLELLGRSALTAYVLHMVLIAALIRPVIHGKTGWTMGYDWFAASGLSGPWSSLAFSVIALAPVLLAIPMLVSRGWTLKL</sequence>
<evidence type="ECO:0000256" key="1">
    <source>
        <dbReference type="SAM" id="Phobius"/>
    </source>
</evidence>
<feature type="transmembrane region" description="Helical" evidence="1">
    <location>
        <begin position="79"/>
        <end position="97"/>
    </location>
</feature>
<feature type="transmembrane region" description="Helical" evidence="1">
    <location>
        <begin position="331"/>
        <end position="354"/>
    </location>
</feature>
<organism evidence="3 4">
    <name type="scientific">Sphingobium algorifonticola</name>
    <dbReference type="NCBI Taxonomy" id="2008318"/>
    <lineage>
        <taxon>Bacteria</taxon>
        <taxon>Pseudomonadati</taxon>
        <taxon>Pseudomonadota</taxon>
        <taxon>Alphaproteobacteria</taxon>
        <taxon>Sphingomonadales</taxon>
        <taxon>Sphingomonadaceae</taxon>
        <taxon>Sphingobium</taxon>
    </lineage>
</organism>
<dbReference type="PANTHER" id="PTHR31061">
    <property type="entry name" value="LD22376P"/>
    <property type="match status" value="1"/>
</dbReference>
<evidence type="ECO:0000259" key="2">
    <source>
        <dbReference type="Pfam" id="PF07786"/>
    </source>
</evidence>
<dbReference type="EMBL" id="RZUL01000002">
    <property type="protein sequence ID" value="RVT42319.1"/>
    <property type="molecule type" value="Genomic_DNA"/>
</dbReference>
<gene>
    <name evidence="3" type="ORF">ENE74_08985</name>
</gene>
<feature type="transmembrane region" description="Helical" evidence="1">
    <location>
        <begin position="134"/>
        <end position="155"/>
    </location>
</feature>
<keyword evidence="1" id="KW-0472">Membrane</keyword>
<feature type="transmembrane region" description="Helical" evidence="1">
    <location>
        <begin position="109"/>
        <end position="127"/>
    </location>
</feature>
<dbReference type="Pfam" id="PF07786">
    <property type="entry name" value="HGSNAT_cat"/>
    <property type="match status" value="1"/>
</dbReference>
<comment type="caution">
    <text evidence="3">The sequence shown here is derived from an EMBL/GenBank/DDBJ whole genome shotgun (WGS) entry which is preliminary data.</text>
</comment>
<dbReference type="InterPro" id="IPR012429">
    <property type="entry name" value="HGSNAT_cat"/>
</dbReference>
<dbReference type="AlphaFoldDB" id="A0A437J9X8"/>
<dbReference type="PANTHER" id="PTHR31061:SF24">
    <property type="entry name" value="LD22376P"/>
    <property type="match status" value="1"/>
</dbReference>
<feature type="transmembrane region" description="Helical" evidence="1">
    <location>
        <begin position="12"/>
        <end position="29"/>
    </location>
</feature>
<reference evidence="3 4" key="1">
    <citation type="submission" date="2019-01" db="EMBL/GenBank/DDBJ databases">
        <authorList>
            <person name="Chen W.-M."/>
        </authorList>
    </citation>
    <scope>NUCLEOTIDE SEQUENCE [LARGE SCALE GENOMIC DNA]</scope>
    <source>
        <strain evidence="3 4">TLA-22</strain>
    </source>
</reference>
<name>A0A437J9X8_9SPHN</name>
<feature type="transmembrane region" description="Helical" evidence="1">
    <location>
        <begin position="249"/>
        <end position="269"/>
    </location>
</feature>
<proteinExistence type="predicted"/>
<keyword evidence="1" id="KW-0812">Transmembrane</keyword>
<dbReference type="Proteomes" id="UP000282977">
    <property type="component" value="Unassembled WGS sequence"/>
</dbReference>
<feature type="transmembrane region" description="Helical" evidence="1">
    <location>
        <begin position="290"/>
        <end position="311"/>
    </location>
</feature>
<dbReference type="OrthoDB" id="9788724at2"/>
<keyword evidence="4" id="KW-1185">Reference proteome</keyword>
<protein>
    <recommendedName>
        <fullName evidence="2">Heparan-alpha-glucosaminide N-acetyltransferase catalytic domain-containing protein</fullName>
    </recommendedName>
</protein>
<feature type="transmembrane region" description="Helical" evidence="1">
    <location>
        <begin position="41"/>
        <end position="67"/>
    </location>
</feature>
<dbReference type="RefSeq" id="WP_127690495.1">
    <property type="nucleotide sequence ID" value="NZ_RZUL01000002.1"/>
</dbReference>
<feature type="transmembrane region" description="Helical" evidence="1">
    <location>
        <begin position="191"/>
        <end position="211"/>
    </location>
</feature>
<evidence type="ECO:0000313" key="3">
    <source>
        <dbReference type="EMBL" id="RVT42319.1"/>
    </source>
</evidence>
<feature type="transmembrane region" description="Helical" evidence="1">
    <location>
        <begin position="223"/>
        <end position="243"/>
    </location>
</feature>
<evidence type="ECO:0000313" key="4">
    <source>
        <dbReference type="Proteomes" id="UP000282977"/>
    </source>
</evidence>
<keyword evidence="1" id="KW-1133">Transmembrane helix</keyword>